<evidence type="ECO:0000313" key="7">
    <source>
        <dbReference type="EMBL" id="EPD31959.1"/>
    </source>
</evidence>
<keyword evidence="3 5" id="KW-1133">Transmembrane helix</keyword>
<feature type="transmembrane region" description="Helical" evidence="5">
    <location>
        <begin position="53"/>
        <end position="75"/>
    </location>
</feature>
<reference evidence="7 8" key="1">
    <citation type="submission" date="2013-04" db="EMBL/GenBank/DDBJ databases">
        <title>The Genome Sequence of Propionimicrobium lymphophilum ACS-093-V-SCH5.</title>
        <authorList>
            <consortium name="The Broad Institute Genomics Platform"/>
            <person name="Earl A."/>
            <person name="Ward D."/>
            <person name="Feldgarden M."/>
            <person name="Gevers D."/>
            <person name="Saerens B."/>
            <person name="Vaneechoutte M."/>
            <person name="Walker B."/>
            <person name="Young S."/>
            <person name="Zeng Q."/>
            <person name="Gargeya S."/>
            <person name="Fitzgerald M."/>
            <person name="Haas B."/>
            <person name="Abouelleil A."/>
            <person name="Allen A.W."/>
            <person name="Alvarado L."/>
            <person name="Arachchi H.M."/>
            <person name="Berlin A.M."/>
            <person name="Chapman S.B."/>
            <person name="Gainer-Dewar J."/>
            <person name="Goldberg J."/>
            <person name="Griggs A."/>
            <person name="Gujja S."/>
            <person name="Hansen M."/>
            <person name="Howarth C."/>
            <person name="Imamovic A."/>
            <person name="Ireland A."/>
            <person name="Larimer J."/>
            <person name="McCowan C."/>
            <person name="Murphy C."/>
            <person name="Pearson M."/>
            <person name="Poon T.W."/>
            <person name="Priest M."/>
            <person name="Roberts A."/>
            <person name="Saif S."/>
            <person name="Shea T."/>
            <person name="Sisk P."/>
            <person name="Sykes S."/>
            <person name="Wortman J."/>
            <person name="Nusbaum C."/>
            <person name="Birren B."/>
        </authorList>
    </citation>
    <scope>NUCLEOTIDE SEQUENCE [LARGE SCALE GENOMIC DNA]</scope>
    <source>
        <strain evidence="7 8">ACS-093-V-SCH5</strain>
    </source>
</reference>
<dbReference type="STRING" id="883161.HMPREF9306_01517"/>
<comment type="caution">
    <text evidence="7">The sequence shown here is derived from an EMBL/GenBank/DDBJ whole genome shotgun (WGS) entry which is preliminary data.</text>
</comment>
<feature type="transmembrane region" description="Helical" evidence="5">
    <location>
        <begin position="12"/>
        <end position="33"/>
    </location>
</feature>
<evidence type="ECO:0000313" key="8">
    <source>
        <dbReference type="Proteomes" id="UP000014417"/>
    </source>
</evidence>
<evidence type="ECO:0000256" key="4">
    <source>
        <dbReference type="ARBA" id="ARBA00023136"/>
    </source>
</evidence>
<evidence type="ECO:0000256" key="5">
    <source>
        <dbReference type="SAM" id="Phobius"/>
    </source>
</evidence>
<dbReference type="InterPro" id="IPR051907">
    <property type="entry name" value="DoxX-like_oxidoreductase"/>
</dbReference>
<dbReference type="GO" id="GO:0005886">
    <property type="term" value="C:plasma membrane"/>
    <property type="evidence" value="ECO:0007669"/>
    <property type="project" value="TreeGrafter"/>
</dbReference>
<comment type="subcellular location">
    <subcellularLocation>
        <location evidence="1">Membrane</location>
        <topology evidence="1">Multi-pass membrane protein</topology>
    </subcellularLocation>
</comment>
<dbReference type="InterPro" id="IPR009908">
    <property type="entry name" value="Methylamine_util_MauE"/>
</dbReference>
<evidence type="ECO:0000256" key="2">
    <source>
        <dbReference type="ARBA" id="ARBA00022692"/>
    </source>
</evidence>
<dbReference type="PANTHER" id="PTHR33452">
    <property type="entry name" value="OXIDOREDUCTASE CATD-RELATED"/>
    <property type="match status" value="1"/>
</dbReference>
<dbReference type="Proteomes" id="UP000014417">
    <property type="component" value="Unassembled WGS sequence"/>
</dbReference>
<keyword evidence="4 5" id="KW-0472">Membrane</keyword>
<accession>S2WW57</accession>
<evidence type="ECO:0000259" key="6">
    <source>
        <dbReference type="Pfam" id="PF07291"/>
    </source>
</evidence>
<dbReference type="OrthoDB" id="5422529at2"/>
<organism evidence="7 8">
    <name type="scientific">Propionimicrobium lymphophilum ACS-093-V-SCH5</name>
    <dbReference type="NCBI Taxonomy" id="883161"/>
    <lineage>
        <taxon>Bacteria</taxon>
        <taxon>Bacillati</taxon>
        <taxon>Actinomycetota</taxon>
        <taxon>Actinomycetes</taxon>
        <taxon>Propionibacteriales</taxon>
        <taxon>Propionibacteriaceae</taxon>
        <taxon>Propionimicrobium</taxon>
    </lineage>
</organism>
<feature type="transmembrane region" description="Helical" evidence="5">
    <location>
        <begin position="82"/>
        <end position="102"/>
    </location>
</feature>
<dbReference type="PANTHER" id="PTHR33452:SF1">
    <property type="entry name" value="INNER MEMBRANE PROTEIN YPHA-RELATED"/>
    <property type="match status" value="1"/>
</dbReference>
<dbReference type="EMBL" id="AGZR01000009">
    <property type="protein sequence ID" value="EPD31959.1"/>
    <property type="molecule type" value="Genomic_DNA"/>
</dbReference>
<protein>
    <recommendedName>
        <fullName evidence="6">Methylamine utilisation protein MauE domain-containing protein</fullName>
    </recommendedName>
</protein>
<sequence>MLSHMNRSWKDWLGLIARMVLGIALIWAGLTKVGRLAANVEQVRLYELPLPDWATLVIGYVQPPLEILVGVLLVVGLFTRFSAILGAAAMAVFIVGISWAWAKGLSIDCGCFTPGGLLEEGEKTNYLEDILRDVFFLIAGIWLIVRPSSALSLDGWLFGSKTDYSHTDAIAD</sequence>
<dbReference type="AlphaFoldDB" id="S2WW57"/>
<name>S2WW57_9ACTN</name>
<dbReference type="Pfam" id="PF07291">
    <property type="entry name" value="MauE"/>
    <property type="match status" value="1"/>
</dbReference>
<dbReference type="GO" id="GO:0030416">
    <property type="term" value="P:methylamine metabolic process"/>
    <property type="evidence" value="ECO:0007669"/>
    <property type="project" value="InterPro"/>
</dbReference>
<gene>
    <name evidence="7" type="ORF">HMPREF9306_01517</name>
</gene>
<feature type="domain" description="Methylamine utilisation protein MauE" evidence="6">
    <location>
        <begin position="11"/>
        <end position="145"/>
    </location>
</feature>
<evidence type="ECO:0000256" key="1">
    <source>
        <dbReference type="ARBA" id="ARBA00004141"/>
    </source>
</evidence>
<evidence type="ECO:0000256" key="3">
    <source>
        <dbReference type="ARBA" id="ARBA00022989"/>
    </source>
</evidence>
<dbReference type="HOGENOM" id="CLU_101331_0_0_11"/>
<proteinExistence type="predicted"/>
<keyword evidence="2 5" id="KW-0812">Transmembrane</keyword>
<keyword evidence="8" id="KW-1185">Reference proteome</keyword>